<dbReference type="Pfam" id="PF00512">
    <property type="entry name" value="HisKA"/>
    <property type="match status" value="1"/>
</dbReference>
<dbReference type="InterPro" id="IPR005467">
    <property type="entry name" value="His_kinase_dom"/>
</dbReference>
<dbReference type="RefSeq" id="WP_075360778.1">
    <property type="nucleotide sequence ID" value="NZ_MPDM01000001.1"/>
</dbReference>
<dbReference type="InterPro" id="IPR050736">
    <property type="entry name" value="Sensor_HK_Regulatory"/>
</dbReference>
<keyword evidence="7" id="KW-0902">Two-component regulatory system</keyword>
<evidence type="ECO:0000256" key="4">
    <source>
        <dbReference type="ARBA" id="ARBA00022553"/>
    </source>
</evidence>
<dbReference type="STRING" id="156892.BM477_00795"/>
<protein>
    <recommendedName>
        <fullName evidence="3">histidine kinase</fullName>
        <ecNumber evidence="3">2.7.13.3</ecNumber>
    </recommendedName>
</protein>
<dbReference type="CDD" id="cd00082">
    <property type="entry name" value="HisKA"/>
    <property type="match status" value="1"/>
</dbReference>
<evidence type="ECO:0000256" key="1">
    <source>
        <dbReference type="ARBA" id="ARBA00000085"/>
    </source>
</evidence>
<feature type="domain" description="Histidine kinase" evidence="9">
    <location>
        <begin position="117"/>
        <end position="341"/>
    </location>
</feature>
<keyword evidence="5" id="KW-0808">Transferase</keyword>
<dbReference type="PANTHER" id="PTHR43711">
    <property type="entry name" value="TWO-COMPONENT HISTIDINE KINASE"/>
    <property type="match status" value="1"/>
</dbReference>
<dbReference type="CDD" id="cd00075">
    <property type="entry name" value="HATPase"/>
    <property type="match status" value="1"/>
</dbReference>
<feature type="transmembrane region" description="Helical" evidence="8">
    <location>
        <begin position="36"/>
        <end position="58"/>
    </location>
</feature>
<dbReference type="InterPro" id="IPR004358">
    <property type="entry name" value="Sig_transdc_His_kin-like_C"/>
</dbReference>
<evidence type="ECO:0000256" key="5">
    <source>
        <dbReference type="ARBA" id="ARBA00022679"/>
    </source>
</evidence>
<dbReference type="PRINTS" id="PR00344">
    <property type="entry name" value="BCTRLSENSOR"/>
</dbReference>
<organism evidence="10 11">
    <name type="scientific">Boudabousia marimammalium</name>
    <dbReference type="NCBI Taxonomy" id="156892"/>
    <lineage>
        <taxon>Bacteria</taxon>
        <taxon>Bacillati</taxon>
        <taxon>Actinomycetota</taxon>
        <taxon>Actinomycetes</taxon>
        <taxon>Actinomycetales</taxon>
        <taxon>Actinomycetaceae</taxon>
        <taxon>Boudabousia</taxon>
    </lineage>
</organism>
<evidence type="ECO:0000256" key="6">
    <source>
        <dbReference type="ARBA" id="ARBA00022777"/>
    </source>
</evidence>
<dbReference type="InterPro" id="IPR003594">
    <property type="entry name" value="HATPase_dom"/>
</dbReference>
<dbReference type="Proteomes" id="UP000186465">
    <property type="component" value="Unassembled WGS sequence"/>
</dbReference>
<sequence>MTIHLLEAIAATLLTGLLCAFVTLRVARRSVRWAAILAPLSVVLAVAAGLLVGMQVMLVSEVQVPLLILLATAPVALLVGVFVSVKNQRMMEQAQAELELERRRREVEEGRRELITWLSHDLRTPLAGIRAMAEALEDGVASDPRAYYGQIIESAQRTTVMVNDLMAMASLRSGTVKLQTEAVSLADLVSDLIAQIEPVAEAKTVRLEGETLVSESDMIGDGVLLTRALQNVIMNAVQYTKTDSTVTVKLDAVGSDLRVQVADECAGLQAEELEHIFTAGWRGDIARTPQKTGSKALNSGGSGLGLAIVKTIVEAHGGSVSISNNVAHTGCVVNLLLPRLGR</sequence>
<evidence type="ECO:0000313" key="10">
    <source>
        <dbReference type="EMBL" id="OKL50540.1"/>
    </source>
</evidence>
<proteinExistence type="predicted"/>
<reference evidence="11" key="1">
    <citation type="submission" date="2016-11" db="EMBL/GenBank/DDBJ databases">
        <title>Actinomyces gypaetusis sp. nov. isolated from Gypaetus barbatus in Qinghai Tibet Plateau China.</title>
        <authorList>
            <person name="Meng X."/>
        </authorList>
    </citation>
    <scope>NUCLEOTIDE SEQUENCE [LARGE SCALE GENOMIC DNA]</scope>
    <source>
        <strain evidence="11">DSM 15383</strain>
    </source>
</reference>
<dbReference type="PROSITE" id="PS50109">
    <property type="entry name" value="HIS_KIN"/>
    <property type="match status" value="1"/>
</dbReference>
<evidence type="ECO:0000259" key="9">
    <source>
        <dbReference type="PROSITE" id="PS50109"/>
    </source>
</evidence>
<feature type="transmembrane region" description="Helical" evidence="8">
    <location>
        <begin position="6"/>
        <end position="24"/>
    </location>
</feature>
<keyword evidence="4" id="KW-0597">Phosphoprotein</keyword>
<evidence type="ECO:0000256" key="7">
    <source>
        <dbReference type="ARBA" id="ARBA00023012"/>
    </source>
</evidence>
<accession>A0A1Q5PT35</accession>
<dbReference type="GO" id="GO:0000155">
    <property type="term" value="F:phosphorelay sensor kinase activity"/>
    <property type="evidence" value="ECO:0007669"/>
    <property type="project" value="InterPro"/>
</dbReference>
<dbReference type="Pfam" id="PF02518">
    <property type="entry name" value="HATPase_c"/>
    <property type="match status" value="1"/>
</dbReference>
<feature type="transmembrane region" description="Helical" evidence="8">
    <location>
        <begin position="64"/>
        <end position="85"/>
    </location>
</feature>
<comment type="subcellular location">
    <subcellularLocation>
        <location evidence="2">Cell membrane</location>
    </subcellularLocation>
</comment>
<dbReference type="PANTHER" id="PTHR43711:SF1">
    <property type="entry name" value="HISTIDINE KINASE 1"/>
    <property type="match status" value="1"/>
</dbReference>
<dbReference type="SMART" id="SM00387">
    <property type="entry name" value="HATPase_c"/>
    <property type="match status" value="1"/>
</dbReference>
<dbReference type="OrthoDB" id="9806130at2"/>
<dbReference type="InterPro" id="IPR036890">
    <property type="entry name" value="HATPase_C_sf"/>
</dbReference>
<keyword evidence="6 10" id="KW-0418">Kinase</keyword>
<dbReference type="SUPFAM" id="SSF55874">
    <property type="entry name" value="ATPase domain of HSP90 chaperone/DNA topoisomerase II/histidine kinase"/>
    <property type="match status" value="1"/>
</dbReference>
<evidence type="ECO:0000313" key="11">
    <source>
        <dbReference type="Proteomes" id="UP000186465"/>
    </source>
</evidence>
<dbReference type="EC" id="2.7.13.3" evidence="3"/>
<dbReference type="InterPro" id="IPR036097">
    <property type="entry name" value="HisK_dim/P_sf"/>
</dbReference>
<evidence type="ECO:0000256" key="8">
    <source>
        <dbReference type="SAM" id="Phobius"/>
    </source>
</evidence>
<keyword evidence="8" id="KW-1133">Transmembrane helix</keyword>
<gene>
    <name evidence="10" type="ORF">BM477_00795</name>
</gene>
<dbReference type="Gene3D" id="1.10.287.130">
    <property type="match status" value="1"/>
</dbReference>
<name>A0A1Q5PT35_9ACTO</name>
<dbReference type="AlphaFoldDB" id="A0A1Q5PT35"/>
<dbReference type="Gene3D" id="3.30.565.10">
    <property type="entry name" value="Histidine kinase-like ATPase, C-terminal domain"/>
    <property type="match status" value="1"/>
</dbReference>
<evidence type="ECO:0000256" key="3">
    <source>
        <dbReference type="ARBA" id="ARBA00012438"/>
    </source>
</evidence>
<comment type="catalytic activity">
    <reaction evidence="1">
        <text>ATP + protein L-histidine = ADP + protein N-phospho-L-histidine.</text>
        <dbReference type="EC" id="2.7.13.3"/>
    </reaction>
</comment>
<comment type="caution">
    <text evidence="10">The sequence shown here is derived from an EMBL/GenBank/DDBJ whole genome shotgun (WGS) entry which is preliminary data.</text>
</comment>
<keyword evidence="8" id="KW-0812">Transmembrane</keyword>
<evidence type="ECO:0000256" key="2">
    <source>
        <dbReference type="ARBA" id="ARBA00004236"/>
    </source>
</evidence>
<dbReference type="SMART" id="SM00388">
    <property type="entry name" value="HisKA"/>
    <property type="match status" value="1"/>
</dbReference>
<dbReference type="EMBL" id="MPDM01000001">
    <property type="protein sequence ID" value="OKL50540.1"/>
    <property type="molecule type" value="Genomic_DNA"/>
</dbReference>
<dbReference type="SUPFAM" id="SSF47384">
    <property type="entry name" value="Homodimeric domain of signal transducing histidine kinase"/>
    <property type="match status" value="1"/>
</dbReference>
<dbReference type="InterPro" id="IPR003661">
    <property type="entry name" value="HisK_dim/P_dom"/>
</dbReference>
<keyword evidence="11" id="KW-1185">Reference proteome</keyword>
<dbReference type="GO" id="GO:0005886">
    <property type="term" value="C:plasma membrane"/>
    <property type="evidence" value="ECO:0007669"/>
    <property type="project" value="UniProtKB-SubCell"/>
</dbReference>
<keyword evidence="8" id="KW-0472">Membrane</keyword>